<organism evidence="3 4">
    <name type="scientific">Rubellimicrobium aerolatum</name>
    <dbReference type="NCBI Taxonomy" id="490979"/>
    <lineage>
        <taxon>Bacteria</taxon>
        <taxon>Pseudomonadati</taxon>
        <taxon>Pseudomonadota</taxon>
        <taxon>Alphaproteobacteria</taxon>
        <taxon>Rhodobacterales</taxon>
        <taxon>Roseobacteraceae</taxon>
        <taxon>Rubellimicrobium</taxon>
    </lineage>
</organism>
<accession>A0ABW0S715</accession>
<evidence type="ECO:0000313" key="4">
    <source>
        <dbReference type="Proteomes" id="UP001596056"/>
    </source>
</evidence>
<dbReference type="EMBL" id="JBHSNA010000001">
    <property type="protein sequence ID" value="MFC5564925.1"/>
    <property type="molecule type" value="Genomic_DNA"/>
</dbReference>
<evidence type="ECO:0000313" key="3">
    <source>
        <dbReference type="EMBL" id="MFC5564925.1"/>
    </source>
</evidence>
<sequence>MVGDGKGRPLTFVLSPGRMSDARGALAVVARLPLAKRLLGDKGHDADWLRDDLKARGVRACRPARNGRTRPATHNRRLHEKRCRIENAFARLKDWRAIAMRCGMARAIAYVLDKDRWPAFSRFLEDGRICLSNSEPLSAIGPRTMASAERALRGVALGRKAWLFAGCDRGGRRAAFFHALIVTAKLNDIDPQAWLADVLARMPSLLMSRLPKLLSWNWAPTSDRQNAA</sequence>
<evidence type="ECO:0000259" key="2">
    <source>
        <dbReference type="Pfam" id="PF13817"/>
    </source>
</evidence>
<dbReference type="Proteomes" id="UP001596056">
    <property type="component" value="Unassembled WGS sequence"/>
</dbReference>
<feature type="domain" description="Transposase IS4-like" evidence="1">
    <location>
        <begin position="5"/>
        <end position="102"/>
    </location>
</feature>
<dbReference type="PANTHER" id="PTHR33678">
    <property type="entry name" value="BLL1576 PROTEIN"/>
    <property type="match status" value="1"/>
</dbReference>
<proteinExistence type="predicted"/>
<dbReference type="Pfam" id="PF13817">
    <property type="entry name" value="DDE_Tnp_IS66_C"/>
    <property type="match status" value="1"/>
</dbReference>
<evidence type="ECO:0000259" key="1">
    <source>
        <dbReference type="Pfam" id="PF01609"/>
    </source>
</evidence>
<reference evidence="4" key="1">
    <citation type="journal article" date="2019" name="Int. J. Syst. Evol. Microbiol.">
        <title>The Global Catalogue of Microorganisms (GCM) 10K type strain sequencing project: providing services to taxonomists for standard genome sequencing and annotation.</title>
        <authorList>
            <consortium name="The Broad Institute Genomics Platform"/>
            <consortium name="The Broad Institute Genome Sequencing Center for Infectious Disease"/>
            <person name="Wu L."/>
            <person name="Ma J."/>
        </authorList>
    </citation>
    <scope>NUCLEOTIDE SEQUENCE [LARGE SCALE GENOMIC DNA]</scope>
    <source>
        <strain evidence="4">KACC 11588</strain>
    </source>
</reference>
<keyword evidence="4" id="KW-1185">Reference proteome</keyword>
<dbReference type="RefSeq" id="WP_280922864.1">
    <property type="nucleotide sequence ID" value="NZ_JAGGJP010000001.1"/>
</dbReference>
<gene>
    <name evidence="3" type="ORF">ACFPOC_00630</name>
</gene>
<dbReference type="PANTHER" id="PTHR33678:SF1">
    <property type="entry name" value="BLL1576 PROTEIN"/>
    <property type="match status" value="1"/>
</dbReference>
<dbReference type="InterPro" id="IPR002559">
    <property type="entry name" value="Transposase_11"/>
</dbReference>
<protein>
    <submittedName>
        <fullName evidence="3">Transposase domain-containing protein</fullName>
    </submittedName>
</protein>
<feature type="domain" description="Transposase IS66 C-terminal" evidence="2">
    <location>
        <begin position="180"/>
        <end position="216"/>
    </location>
</feature>
<name>A0ABW0S715_9RHOB</name>
<comment type="caution">
    <text evidence="3">The sequence shown here is derived from an EMBL/GenBank/DDBJ whole genome shotgun (WGS) entry which is preliminary data.</text>
</comment>
<dbReference type="InterPro" id="IPR052344">
    <property type="entry name" value="Transposase-related"/>
</dbReference>
<dbReference type="Pfam" id="PF01609">
    <property type="entry name" value="DDE_Tnp_1"/>
    <property type="match status" value="1"/>
</dbReference>
<dbReference type="InterPro" id="IPR039552">
    <property type="entry name" value="IS66_C"/>
</dbReference>